<comment type="pathway">
    <text evidence="1">Protein modification; protein glycosylation.</text>
</comment>
<dbReference type="InterPro" id="IPR057279">
    <property type="entry name" value="MGAT4"/>
</dbReference>
<feature type="domain" description="MGAT4 conserved region" evidence="4">
    <location>
        <begin position="22"/>
        <end position="295"/>
    </location>
</feature>
<dbReference type="InterPro" id="IPR006759">
    <property type="entry name" value="Glyco_transf_54"/>
</dbReference>
<evidence type="ECO:0000256" key="3">
    <source>
        <dbReference type="ARBA" id="ARBA00022679"/>
    </source>
</evidence>
<dbReference type="GO" id="GO:0005793">
    <property type="term" value="C:endoplasmic reticulum-Golgi intermediate compartment"/>
    <property type="evidence" value="ECO:0007669"/>
    <property type="project" value="TreeGrafter"/>
</dbReference>
<dbReference type="Pfam" id="PF04666">
    <property type="entry name" value="MGAT4_cons"/>
    <property type="match status" value="1"/>
</dbReference>
<protein>
    <recommendedName>
        <fullName evidence="7">Alpha-1,3-mannosyl-glycoprotein 4-beta-N-acetylglucosaminyltransferase A</fullName>
    </recommendedName>
</protein>
<evidence type="ECO:0000313" key="6">
    <source>
        <dbReference type="EMBL" id="CAD7233742.1"/>
    </source>
</evidence>
<name>A0A7R8WRI2_9CRUS</name>
<dbReference type="GO" id="GO:0008375">
    <property type="term" value="F:acetylglucosaminyltransferase activity"/>
    <property type="evidence" value="ECO:0007669"/>
    <property type="project" value="TreeGrafter"/>
</dbReference>
<dbReference type="Pfam" id="PF23524">
    <property type="entry name" value="MGAT4A_C"/>
    <property type="match status" value="1"/>
</dbReference>
<sequence length="352" mass="40214">MDQDSTKQIGDLPEEDYAVKKSRFLPHLLNSPNSLQPAFLFSKNRADVSVVLGIPTVRRHVQSYLVHTLESLIQNMSPAEREDTLIVVMIGETNATVVEAVYGEIAESFRDHLNSGLIDVITPSPAFYPNMSTFPATLGDPRPRFEWRTKQNLDFAFLMLYASQKGTYYVQLEDDIITTKGFVTTMKTSALSTVKRHPNWIVLDFCTLGFIGKMISPKHIQSLVAFFTLFATTQPCDWLIIEYVRNCICYVKQSEKACQKALSEVWIKFKPSLFQHIGMHSSLKGKIQKLKDNNFKSFPPHNPPVRHFHSDIKSHKTYTLERAYSGKSFFWGLEPQAGDEIVFEFFDKINLT</sequence>
<dbReference type="GO" id="GO:0005783">
    <property type="term" value="C:endoplasmic reticulum"/>
    <property type="evidence" value="ECO:0007669"/>
    <property type="project" value="TreeGrafter"/>
</dbReference>
<dbReference type="PANTHER" id="PTHR12062:SF9">
    <property type="entry name" value="ALPHA-1,3-MANNOSYL-GLYCOPROTEIN 4-BETA-N-ACETYLGLUCOSAMINYLTRANSFERASE A, ISOFORM A"/>
    <property type="match status" value="1"/>
</dbReference>
<evidence type="ECO:0000259" key="5">
    <source>
        <dbReference type="Pfam" id="PF23524"/>
    </source>
</evidence>
<reference evidence="6" key="1">
    <citation type="submission" date="2020-11" db="EMBL/GenBank/DDBJ databases">
        <authorList>
            <person name="Tran Van P."/>
        </authorList>
    </citation>
    <scope>NUCLEOTIDE SEQUENCE</scope>
</reference>
<keyword evidence="3" id="KW-0808">Transferase</keyword>
<dbReference type="AlphaFoldDB" id="A0A7R8WRI2"/>
<feature type="non-terminal residue" evidence="6">
    <location>
        <position position="1"/>
    </location>
</feature>
<evidence type="ECO:0008006" key="7">
    <source>
        <dbReference type="Google" id="ProtNLM"/>
    </source>
</evidence>
<feature type="domain" description="MGAT4 A/B/C C-terminal" evidence="5">
    <location>
        <begin position="308"/>
        <end position="351"/>
    </location>
</feature>
<evidence type="ECO:0000256" key="2">
    <source>
        <dbReference type="ARBA" id="ARBA00022676"/>
    </source>
</evidence>
<accession>A0A7R8WRI2</accession>
<dbReference type="OrthoDB" id="2016523at2759"/>
<gene>
    <name evidence="6" type="ORF">CTOB1V02_LOCUS11561</name>
</gene>
<keyword evidence="2" id="KW-0328">Glycosyltransferase</keyword>
<dbReference type="PANTHER" id="PTHR12062">
    <property type="entry name" value="N-ACETYLGLUCOSAMINYLTRANSFERASE VI"/>
    <property type="match status" value="1"/>
</dbReference>
<dbReference type="GO" id="GO:0005795">
    <property type="term" value="C:Golgi stack"/>
    <property type="evidence" value="ECO:0007669"/>
    <property type="project" value="TreeGrafter"/>
</dbReference>
<organism evidence="6">
    <name type="scientific">Cyprideis torosa</name>
    <dbReference type="NCBI Taxonomy" id="163714"/>
    <lineage>
        <taxon>Eukaryota</taxon>
        <taxon>Metazoa</taxon>
        <taxon>Ecdysozoa</taxon>
        <taxon>Arthropoda</taxon>
        <taxon>Crustacea</taxon>
        <taxon>Oligostraca</taxon>
        <taxon>Ostracoda</taxon>
        <taxon>Podocopa</taxon>
        <taxon>Podocopida</taxon>
        <taxon>Cytherocopina</taxon>
        <taxon>Cytheroidea</taxon>
        <taxon>Cytherideidae</taxon>
        <taxon>Cyprideis</taxon>
    </lineage>
</organism>
<proteinExistence type="predicted"/>
<dbReference type="GO" id="GO:0006487">
    <property type="term" value="P:protein N-linked glycosylation"/>
    <property type="evidence" value="ECO:0007669"/>
    <property type="project" value="TreeGrafter"/>
</dbReference>
<evidence type="ECO:0000259" key="4">
    <source>
        <dbReference type="Pfam" id="PF04666"/>
    </source>
</evidence>
<dbReference type="InterPro" id="IPR056576">
    <property type="entry name" value="MGAT4_A/B/C_C"/>
</dbReference>
<evidence type="ECO:0000256" key="1">
    <source>
        <dbReference type="ARBA" id="ARBA00004922"/>
    </source>
</evidence>
<dbReference type="EMBL" id="OB666860">
    <property type="protein sequence ID" value="CAD7233742.1"/>
    <property type="molecule type" value="Genomic_DNA"/>
</dbReference>